<evidence type="ECO:0000313" key="3">
    <source>
        <dbReference type="Proteomes" id="UP000282311"/>
    </source>
</evidence>
<accession>A0A3B0CHL9</accession>
<feature type="chain" id="PRO_5038873452" evidence="1">
    <location>
        <begin position="20"/>
        <end position="441"/>
    </location>
</feature>
<dbReference type="InterPro" id="IPR006059">
    <property type="entry name" value="SBP"/>
</dbReference>
<gene>
    <name evidence="2" type="ORF">D7M11_10140</name>
</gene>
<keyword evidence="3" id="KW-1185">Reference proteome</keyword>
<dbReference type="Gene3D" id="3.40.190.10">
    <property type="entry name" value="Periplasmic binding protein-like II"/>
    <property type="match status" value="1"/>
</dbReference>
<dbReference type="PANTHER" id="PTHR43649">
    <property type="entry name" value="ARABINOSE-BINDING PROTEIN-RELATED"/>
    <property type="match status" value="1"/>
</dbReference>
<dbReference type="EMBL" id="RBAH01000006">
    <property type="protein sequence ID" value="RKN84883.1"/>
    <property type="molecule type" value="Genomic_DNA"/>
</dbReference>
<dbReference type="RefSeq" id="WP_120747089.1">
    <property type="nucleotide sequence ID" value="NZ_RBAH01000006.1"/>
</dbReference>
<proteinExistence type="predicted"/>
<dbReference type="Proteomes" id="UP000282311">
    <property type="component" value="Unassembled WGS sequence"/>
</dbReference>
<dbReference type="PROSITE" id="PS51257">
    <property type="entry name" value="PROKAR_LIPOPROTEIN"/>
    <property type="match status" value="1"/>
</dbReference>
<evidence type="ECO:0000256" key="1">
    <source>
        <dbReference type="SAM" id="SignalP"/>
    </source>
</evidence>
<protein>
    <submittedName>
        <fullName evidence="2">Extracellular solute-binding protein</fullName>
    </submittedName>
</protein>
<reference evidence="2 3" key="1">
    <citation type="journal article" date="2007" name="Int. J. Syst. Evol. Microbiol.">
        <title>Paenibacillus ginsengarvi sp. nov., isolated from soil from ginseng cultivation.</title>
        <authorList>
            <person name="Yoon M.H."/>
            <person name="Ten L.N."/>
            <person name="Im W.T."/>
        </authorList>
    </citation>
    <scope>NUCLEOTIDE SEQUENCE [LARGE SCALE GENOMIC DNA]</scope>
    <source>
        <strain evidence="2 3">KCTC 13059</strain>
    </source>
</reference>
<dbReference type="AlphaFoldDB" id="A0A3B0CHL9"/>
<keyword evidence="1" id="KW-0732">Signal</keyword>
<feature type="signal peptide" evidence="1">
    <location>
        <begin position="1"/>
        <end position="19"/>
    </location>
</feature>
<evidence type="ECO:0000313" key="2">
    <source>
        <dbReference type="EMBL" id="RKN84883.1"/>
    </source>
</evidence>
<dbReference type="OrthoDB" id="362670at2"/>
<organism evidence="2 3">
    <name type="scientific">Paenibacillus ginsengarvi</name>
    <dbReference type="NCBI Taxonomy" id="400777"/>
    <lineage>
        <taxon>Bacteria</taxon>
        <taxon>Bacillati</taxon>
        <taxon>Bacillota</taxon>
        <taxon>Bacilli</taxon>
        <taxon>Bacillales</taxon>
        <taxon>Paenibacillaceae</taxon>
        <taxon>Paenibacillus</taxon>
    </lineage>
</organism>
<dbReference type="Pfam" id="PF01547">
    <property type="entry name" value="SBP_bac_1"/>
    <property type="match status" value="1"/>
</dbReference>
<dbReference type="SUPFAM" id="SSF53850">
    <property type="entry name" value="Periplasmic binding protein-like II"/>
    <property type="match status" value="1"/>
</dbReference>
<sequence>MKKTFSLVLAVAVASTMLAACGGKTASDKPSEAGQTAAPKQDPIDLVFYDAGGDWPAERFEREFGGPIKAKFPYVTPKFVPYTNGSKMQDMITAGETPDIVFASTGLVSARFLQFELQEDITPLVQKYKYDLTKLEPVVVEQMKQLAGGSGMYGMPIFLSPATNYYNKDLFDKFGVAYPKDVNTWDDLYDMSKKLTRSDGGVTYRGLFVSAQHLIRLNQFSLKTLDTTTNKASFSDEKWKTFFDNATRFFTIPGYDMNANLTNVTNQRNAFIKDRNVAMWLPVSTQHTAEELAGMNWDIASFPSFAGQPGVGPQPYPNALWLAKTSKHKDQAFQVMAYLASEEFQTPGVKRGEFLSALKSDTLRKAFGQDAAMYKGKNIKAMLPEKFAPGTPIGKYNSVSEGNLLTAFNNIILGKKDTNTALREAEEASNKKVQEELSKSK</sequence>
<dbReference type="PANTHER" id="PTHR43649:SF17">
    <property type="entry name" value="ABC TRANSPORTER SOLUTE BINDING PROTEIN-SUGAR TRANSPORT"/>
    <property type="match status" value="1"/>
</dbReference>
<dbReference type="InterPro" id="IPR050490">
    <property type="entry name" value="Bact_solute-bd_prot1"/>
</dbReference>
<name>A0A3B0CHL9_9BACL</name>
<comment type="caution">
    <text evidence="2">The sequence shown here is derived from an EMBL/GenBank/DDBJ whole genome shotgun (WGS) entry which is preliminary data.</text>
</comment>